<protein>
    <submittedName>
        <fullName evidence="1">Uncharacterized protein</fullName>
    </submittedName>
</protein>
<evidence type="ECO:0000313" key="1">
    <source>
        <dbReference type="EMBL" id="QHV62016.1"/>
    </source>
</evidence>
<proteinExistence type="predicted"/>
<dbReference type="EMBL" id="CP029701">
    <property type="protein sequence ID" value="QHV62016.1"/>
    <property type="molecule type" value="Genomic_DNA"/>
</dbReference>
<name>A0AAE6TB15_9BACT</name>
<dbReference type="RefSeq" id="WP_205575898.1">
    <property type="nucleotide sequence ID" value="NZ_CP029701.1"/>
</dbReference>
<accession>A0AAE6TB15</accession>
<dbReference type="AlphaFoldDB" id="A0AAE6TB15"/>
<organism evidence="1 2">
    <name type="scientific">Akkermansia massiliensis</name>
    <dbReference type="NCBI Taxonomy" id="2927224"/>
    <lineage>
        <taxon>Bacteria</taxon>
        <taxon>Pseudomonadati</taxon>
        <taxon>Verrucomicrobiota</taxon>
        <taxon>Verrucomicrobiia</taxon>
        <taxon>Verrucomicrobiales</taxon>
        <taxon>Akkermansiaceae</taxon>
        <taxon>Akkermansia</taxon>
    </lineage>
</organism>
<dbReference type="Proteomes" id="UP000642553">
    <property type="component" value="Chromosome"/>
</dbReference>
<gene>
    <name evidence="1" type="ORF">DMI76_00870</name>
</gene>
<evidence type="ECO:0000313" key="2">
    <source>
        <dbReference type="Proteomes" id="UP000642553"/>
    </source>
</evidence>
<sequence>MKKPLSNKQKAVLAQLAARAYKKLQNYGCPLPSLEEWRHDETWKATGYTESFTRATQKDYTLIYNRFAAYLGQEAVKDHTYTEMDKALHLLRDSMQRFETGPDYLAEVVRDQLHLPCTGKDVYDQLRKFAQPEHVRHLNYTVINRGRAASRKMAEETGLETYEPHAMPETIPPGGLADHVGAVPVSRSVQDAARRTATPAPEPKTARGWSNTVIIIDEEVQP</sequence>
<reference evidence="1" key="1">
    <citation type="submission" date="2018-05" db="EMBL/GenBank/DDBJ databases">
        <title>Complete genome sequnece of Akkermansia muciniphila EB-AMDK-40.</title>
        <authorList>
            <person name="Nam Y.-D."/>
            <person name="Chung W.-H."/>
            <person name="Park Y.S."/>
            <person name="Kang J."/>
        </authorList>
    </citation>
    <scope>NUCLEOTIDE SEQUENCE</scope>
    <source>
        <strain evidence="1">EB-AMDK-40</strain>
    </source>
</reference>